<dbReference type="InterPro" id="IPR008538">
    <property type="entry name" value="Uma2"/>
</dbReference>
<evidence type="ECO:0000259" key="1">
    <source>
        <dbReference type="Pfam" id="PF05685"/>
    </source>
</evidence>
<keyword evidence="2" id="KW-0255">Endonuclease</keyword>
<dbReference type="PANTHER" id="PTHR47152:SF4">
    <property type="entry name" value="SLR0445 PROTEIN"/>
    <property type="match status" value="1"/>
</dbReference>
<dbReference type="SUPFAM" id="SSF52980">
    <property type="entry name" value="Restriction endonuclease-like"/>
    <property type="match status" value="1"/>
</dbReference>
<protein>
    <submittedName>
        <fullName evidence="2">Uma2 family endonuclease</fullName>
    </submittedName>
</protein>
<dbReference type="InterPro" id="IPR011335">
    <property type="entry name" value="Restrct_endonuc-II-like"/>
</dbReference>
<dbReference type="Proteomes" id="UP000738376">
    <property type="component" value="Unassembled WGS sequence"/>
</dbReference>
<gene>
    <name evidence="2" type="ORF">HC246_24850</name>
</gene>
<name>A0ABX1LY91_9CYAN</name>
<evidence type="ECO:0000313" key="3">
    <source>
        <dbReference type="Proteomes" id="UP000738376"/>
    </source>
</evidence>
<keyword evidence="2" id="KW-0378">Hydrolase</keyword>
<dbReference type="InterPro" id="IPR012296">
    <property type="entry name" value="Nuclease_put_TT1808"/>
</dbReference>
<dbReference type="PANTHER" id="PTHR47152">
    <property type="entry name" value="SLR2084 PROTEIN-RELATED"/>
    <property type="match status" value="1"/>
</dbReference>
<dbReference type="Gene3D" id="3.90.1570.10">
    <property type="entry name" value="tt1808, chain A"/>
    <property type="match status" value="1"/>
</dbReference>
<dbReference type="RefSeq" id="WP_169366108.1">
    <property type="nucleotide sequence ID" value="NZ_JAAVJL010000007.1"/>
</dbReference>
<accession>A0ABX1LY91</accession>
<evidence type="ECO:0000313" key="2">
    <source>
        <dbReference type="EMBL" id="NMF61162.1"/>
    </source>
</evidence>
<feature type="domain" description="Putative restriction endonuclease" evidence="1">
    <location>
        <begin position="20"/>
        <end position="166"/>
    </location>
</feature>
<organism evidence="2 3">
    <name type="scientific">Pseudanabaena yagii GIHE-NHR1</name>
    <dbReference type="NCBI Taxonomy" id="2722753"/>
    <lineage>
        <taxon>Bacteria</taxon>
        <taxon>Bacillati</taxon>
        <taxon>Cyanobacteriota</taxon>
        <taxon>Cyanophyceae</taxon>
        <taxon>Pseudanabaenales</taxon>
        <taxon>Pseudanabaenaceae</taxon>
        <taxon>Pseudanabaena</taxon>
        <taxon>Pseudanabaena yagii</taxon>
    </lineage>
</organism>
<dbReference type="CDD" id="cd06260">
    <property type="entry name" value="DUF820-like"/>
    <property type="match status" value="1"/>
</dbReference>
<proteinExistence type="predicted"/>
<keyword evidence="2" id="KW-0540">Nuclease</keyword>
<dbReference type="Pfam" id="PF05685">
    <property type="entry name" value="Uma2"/>
    <property type="match status" value="1"/>
</dbReference>
<dbReference type="GO" id="GO:0004519">
    <property type="term" value="F:endonuclease activity"/>
    <property type="evidence" value="ECO:0007669"/>
    <property type="project" value="UniProtKB-KW"/>
</dbReference>
<comment type="caution">
    <text evidence="2">The sequence shown here is derived from an EMBL/GenBank/DDBJ whole genome shotgun (WGS) entry which is preliminary data.</text>
</comment>
<reference evidence="2 3" key="1">
    <citation type="submission" date="2020-03" db="EMBL/GenBank/DDBJ databases">
        <title>Draft Genome Sequence of 2-Methylisoborneol Producing Pseudanabaena yagii Strain GIHE-NHR1 Isolated from North Han River in South Korea.</title>
        <authorList>
            <person name="Jeong J."/>
        </authorList>
    </citation>
    <scope>NUCLEOTIDE SEQUENCE [LARGE SCALE GENOMIC DNA]</scope>
    <source>
        <strain evidence="2 3">GIHE-NHR1</strain>
    </source>
</reference>
<keyword evidence="3" id="KW-1185">Reference proteome</keyword>
<dbReference type="EMBL" id="JAAVJL010000007">
    <property type="protein sequence ID" value="NMF61162.1"/>
    <property type="molecule type" value="Genomic_DNA"/>
</dbReference>
<sequence>MVQALERNRDRHFAHEAISWEQFKVIQSGFENVPNLRLTYCEGILEIMGIGKAHEMYTSLLSSLLSAYFEIHGIEFFPSGAYSQIIPNVTEFQADLSYCFGQDKDIPDLCIEVVITSGSPSKLRKYQLRGVPEVWFWEDGAIAIYCLENHQYVKVSQSQVLPNLDLTLLCRCLLLSSPLAALREFRKGISL</sequence>